<dbReference type="Gene3D" id="3.40.630.30">
    <property type="match status" value="1"/>
</dbReference>
<keyword evidence="2" id="KW-1185">Reference proteome</keyword>
<reference evidence="1" key="2">
    <citation type="submission" date="2025-08" db="UniProtKB">
        <authorList>
            <consortium name="Ensembl"/>
        </authorList>
    </citation>
    <scope>IDENTIFICATION</scope>
</reference>
<name>A0A3P8X1B6_CYNSE</name>
<sequence>AALFLCGKWWSVESVLQTSCDARSGLVLVQSMVERVIMFLLSRVVDRPHQQQALFSLHPRTETSKLLWRDGQAVGFYTIKLKSLCDGWSGRCFLLPVLDTVMVRRGYRRRGFGLEILQDFCTWFSSEQFLGLSSPLSYSMAACRKFLQHHVEHRERLYEVQAPGDWNQRRNIWLN</sequence>
<accession>A0A3P8X1B6</accession>
<reference evidence="1" key="3">
    <citation type="submission" date="2025-09" db="UniProtKB">
        <authorList>
            <consortium name="Ensembl"/>
        </authorList>
    </citation>
    <scope>IDENTIFICATION</scope>
</reference>
<dbReference type="InterPro" id="IPR016181">
    <property type="entry name" value="Acyl_CoA_acyltransferase"/>
</dbReference>
<dbReference type="Proteomes" id="UP000265120">
    <property type="component" value="Chromosome 6"/>
</dbReference>
<dbReference type="AlphaFoldDB" id="A0A3P8X1B6"/>
<dbReference type="SUPFAM" id="SSF55729">
    <property type="entry name" value="Acyl-CoA N-acyltransferases (Nat)"/>
    <property type="match status" value="1"/>
</dbReference>
<dbReference type="STRING" id="244447.ENSCSEP00000033428"/>
<dbReference type="PANTHER" id="PTHR22442">
    <property type="match status" value="1"/>
</dbReference>
<dbReference type="OMA" id="KHWRRGL"/>
<dbReference type="GeneTree" id="ENSGT00510000048902"/>
<dbReference type="Ensembl" id="ENSCSET00000033862.1">
    <property type="protein sequence ID" value="ENSCSEP00000033428.1"/>
    <property type="gene ID" value="ENSCSEG00000021450.1"/>
</dbReference>
<organism evidence="1 2">
    <name type="scientific">Cynoglossus semilaevis</name>
    <name type="common">Tongue sole</name>
    <dbReference type="NCBI Taxonomy" id="244447"/>
    <lineage>
        <taxon>Eukaryota</taxon>
        <taxon>Metazoa</taxon>
        <taxon>Chordata</taxon>
        <taxon>Craniata</taxon>
        <taxon>Vertebrata</taxon>
        <taxon>Euteleostomi</taxon>
        <taxon>Actinopterygii</taxon>
        <taxon>Neopterygii</taxon>
        <taxon>Teleostei</taxon>
        <taxon>Neoteleostei</taxon>
        <taxon>Acanthomorphata</taxon>
        <taxon>Carangaria</taxon>
        <taxon>Pleuronectiformes</taxon>
        <taxon>Pleuronectoidei</taxon>
        <taxon>Cynoglossidae</taxon>
        <taxon>Cynoglossinae</taxon>
        <taxon>Cynoglossus</taxon>
    </lineage>
</organism>
<evidence type="ECO:0000313" key="2">
    <source>
        <dbReference type="Proteomes" id="UP000265120"/>
    </source>
</evidence>
<evidence type="ECO:0000313" key="1">
    <source>
        <dbReference type="Ensembl" id="ENSCSEP00000033428.1"/>
    </source>
</evidence>
<dbReference type="InterPro" id="IPR029625">
    <property type="entry name" value="FAM169"/>
</dbReference>
<dbReference type="PANTHER" id="PTHR22442:SF4">
    <property type="entry name" value="PROTEIN FAM169BP"/>
    <property type="match status" value="1"/>
</dbReference>
<dbReference type="InParanoid" id="A0A3P8X1B6"/>
<reference evidence="1 2" key="1">
    <citation type="journal article" date="2014" name="Nat. Genet.">
        <title>Whole-genome sequence of a flatfish provides insights into ZW sex chromosome evolution and adaptation to a benthic lifestyle.</title>
        <authorList>
            <person name="Chen S."/>
            <person name="Zhang G."/>
            <person name="Shao C."/>
            <person name="Huang Q."/>
            <person name="Liu G."/>
            <person name="Zhang P."/>
            <person name="Song W."/>
            <person name="An N."/>
            <person name="Chalopin D."/>
            <person name="Volff J.N."/>
            <person name="Hong Y."/>
            <person name="Li Q."/>
            <person name="Sha Z."/>
            <person name="Zhou H."/>
            <person name="Xie M."/>
            <person name="Yu Q."/>
            <person name="Liu Y."/>
            <person name="Xiang H."/>
            <person name="Wang N."/>
            <person name="Wu K."/>
            <person name="Yang C."/>
            <person name="Zhou Q."/>
            <person name="Liao X."/>
            <person name="Yang L."/>
            <person name="Hu Q."/>
            <person name="Zhang J."/>
            <person name="Meng L."/>
            <person name="Jin L."/>
            <person name="Tian Y."/>
            <person name="Lian J."/>
            <person name="Yang J."/>
            <person name="Miao G."/>
            <person name="Liu S."/>
            <person name="Liang Z."/>
            <person name="Yan F."/>
            <person name="Li Y."/>
            <person name="Sun B."/>
            <person name="Zhang H."/>
            <person name="Zhang J."/>
            <person name="Zhu Y."/>
            <person name="Du M."/>
            <person name="Zhao Y."/>
            <person name="Schartl M."/>
            <person name="Tang Q."/>
            <person name="Wang J."/>
        </authorList>
    </citation>
    <scope>NUCLEOTIDE SEQUENCE</scope>
</reference>
<protein>
    <submittedName>
        <fullName evidence="1">Protein FAM169B-like</fullName>
    </submittedName>
</protein>
<proteinExistence type="predicted"/>